<organism evidence="1 2">
    <name type="scientific">Phaeosphaeria nodorum (strain SN15 / ATCC MYA-4574 / FGSC 10173)</name>
    <name type="common">Glume blotch fungus</name>
    <name type="synonym">Parastagonospora nodorum</name>
    <dbReference type="NCBI Taxonomy" id="321614"/>
    <lineage>
        <taxon>Eukaryota</taxon>
        <taxon>Fungi</taxon>
        <taxon>Dikarya</taxon>
        <taxon>Ascomycota</taxon>
        <taxon>Pezizomycotina</taxon>
        <taxon>Dothideomycetes</taxon>
        <taxon>Pleosporomycetidae</taxon>
        <taxon>Pleosporales</taxon>
        <taxon>Pleosporineae</taxon>
        <taxon>Phaeosphaeriaceae</taxon>
        <taxon>Parastagonospora</taxon>
    </lineage>
</organism>
<evidence type="ECO:0000313" key="2">
    <source>
        <dbReference type="Proteomes" id="UP000663193"/>
    </source>
</evidence>
<gene>
    <name evidence="1" type="ORF">JI435_400320</name>
</gene>
<reference evidence="2" key="1">
    <citation type="journal article" date="2021" name="BMC Genomics">
        <title>Chromosome-level genome assembly and manually-curated proteome of model necrotroph Parastagonospora nodorum Sn15 reveals a genome-wide trove of candidate effector homologs, and redundancy of virulence-related functions within an accessory chromosome.</title>
        <authorList>
            <person name="Bertazzoni S."/>
            <person name="Jones D.A.B."/>
            <person name="Phan H.T."/>
            <person name="Tan K.-C."/>
            <person name="Hane J.K."/>
        </authorList>
    </citation>
    <scope>NUCLEOTIDE SEQUENCE [LARGE SCALE GENOMIC DNA]</scope>
    <source>
        <strain evidence="2">SN15 / ATCC MYA-4574 / FGSC 10173)</strain>
    </source>
</reference>
<dbReference type="EMBL" id="CP069023">
    <property type="protein sequence ID" value="QRC90293.1"/>
    <property type="molecule type" value="Genomic_DNA"/>
</dbReference>
<keyword evidence="2" id="KW-1185">Reference proteome</keyword>
<proteinExistence type="predicted"/>
<evidence type="ECO:0000313" key="1">
    <source>
        <dbReference type="EMBL" id="QRC90293.1"/>
    </source>
</evidence>
<dbReference type="VEuPathDB" id="FungiDB:JI435_400320"/>
<protein>
    <submittedName>
        <fullName evidence="1">Uncharacterized protein</fullName>
    </submittedName>
</protein>
<dbReference type="AlphaFoldDB" id="A0A7U2ENW3"/>
<dbReference type="Proteomes" id="UP000663193">
    <property type="component" value="Chromosome 1"/>
</dbReference>
<accession>A0A7U2ENW3</accession>
<sequence length="146" mass="14372">MRVGKVNGPDARASADVQHAGGGAGYGRIVQLAAEEEQEDVVQQVEAVLLLLVVGEQVRAAAVGGVAAAIAVFIVEDGRGEGCRGGRGAVVGRVGVGVAGRVGLEVQDGLQVAVAGGSGWCASRVADVSWAAVGVEVDVEVGSDGG</sequence>
<name>A0A7U2ENW3_PHANO</name>